<sequence>MNIRSTSIAALMAVLLVGSVAGCSSSAAAPAADKAQGTLKVGIEGAYPPFNYYDKSNKLVGFDVDITTALAKDMGVKVEYVATPWDSILGGLLANKYDIIISSMAITDERKAKVDFTEPYYHTGSQLFAPTNTSITDPAQIKGKKIGVAIGTTFEEKARALGADVVTYKSDLLAFEDVKNGRLDGLLTDGPVGGNAIKVGGYDMKPVGTPLIDAAAGIAVNKNHADLLKKLNAAITKIQADGTYAKISTTWFGTDIR</sequence>
<evidence type="ECO:0000256" key="2">
    <source>
        <dbReference type="ARBA" id="ARBA00010333"/>
    </source>
</evidence>
<dbReference type="OrthoDB" id="9814902at2"/>
<comment type="similarity">
    <text evidence="2 4">Belongs to the bacterial solute-binding protein 3 family.</text>
</comment>
<protein>
    <submittedName>
        <fullName evidence="8">Transporter substrate-binding domain-containing protein</fullName>
    </submittedName>
</protein>
<evidence type="ECO:0000256" key="5">
    <source>
        <dbReference type="SAM" id="SignalP"/>
    </source>
</evidence>
<evidence type="ECO:0000256" key="4">
    <source>
        <dbReference type="RuleBase" id="RU003744"/>
    </source>
</evidence>
<feature type="domain" description="Ionotropic glutamate receptor C-terminal" evidence="7">
    <location>
        <begin position="38"/>
        <end position="254"/>
    </location>
</feature>
<dbReference type="InterPro" id="IPR018313">
    <property type="entry name" value="SBP_3_CS"/>
</dbReference>
<gene>
    <name evidence="8" type="ORF">E3O23_02770</name>
</gene>
<dbReference type="GO" id="GO:0016020">
    <property type="term" value="C:membrane"/>
    <property type="evidence" value="ECO:0007669"/>
    <property type="project" value="InterPro"/>
</dbReference>
<organism evidence="8 9">
    <name type="scientific">Cryobacterium tagatosivorans</name>
    <dbReference type="NCBI Taxonomy" id="1259199"/>
    <lineage>
        <taxon>Bacteria</taxon>
        <taxon>Bacillati</taxon>
        <taxon>Actinomycetota</taxon>
        <taxon>Actinomycetes</taxon>
        <taxon>Micrococcales</taxon>
        <taxon>Microbacteriaceae</taxon>
        <taxon>Cryobacterium</taxon>
    </lineage>
</organism>
<evidence type="ECO:0000313" key="8">
    <source>
        <dbReference type="EMBL" id="TFB55167.1"/>
    </source>
</evidence>
<keyword evidence="3 5" id="KW-0732">Signal</keyword>
<feature type="domain" description="Solute-binding protein family 3/N-terminal" evidence="6">
    <location>
        <begin position="38"/>
        <end position="255"/>
    </location>
</feature>
<dbReference type="Pfam" id="PF00497">
    <property type="entry name" value="SBP_bac_3"/>
    <property type="match status" value="1"/>
</dbReference>
<dbReference type="PROSITE" id="PS01039">
    <property type="entry name" value="SBP_BACTERIAL_3"/>
    <property type="match status" value="1"/>
</dbReference>
<feature type="chain" id="PRO_5038546816" evidence="5">
    <location>
        <begin position="32"/>
        <end position="257"/>
    </location>
</feature>
<accession>A0A4R8UHX4</accession>
<dbReference type="InterPro" id="IPR001320">
    <property type="entry name" value="Iontro_rcpt_C"/>
</dbReference>
<dbReference type="AlphaFoldDB" id="A0A4R8UHX4"/>
<keyword evidence="9" id="KW-1185">Reference proteome</keyword>
<dbReference type="GO" id="GO:0030313">
    <property type="term" value="C:cell envelope"/>
    <property type="evidence" value="ECO:0007669"/>
    <property type="project" value="UniProtKB-SubCell"/>
</dbReference>
<comment type="subcellular location">
    <subcellularLocation>
        <location evidence="1">Cell envelope</location>
    </subcellularLocation>
</comment>
<comment type="caution">
    <text evidence="8">The sequence shown here is derived from an EMBL/GenBank/DDBJ whole genome shotgun (WGS) entry which is preliminary data.</text>
</comment>
<reference evidence="8 9" key="1">
    <citation type="submission" date="2019-03" db="EMBL/GenBank/DDBJ databases">
        <title>Genomics of glacier-inhabiting Cryobacterium strains.</title>
        <authorList>
            <person name="Liu Q."/>
            <person name="Xin Y.-H."/>
        </authorList>
    </citation>
    <scope>NUCLEOTIDE SEQUENCE [LARGE SCALE GENOMIC DNA]</scope>
    <source>
        <strain evidence="8 9">Sr47</strain>
    </source>
</reference>
<dbReference type="GO" id="GO:0015276">
    <property type="term" value="F:ligand-gated monoatomic ion channel activity"/>
    <property type="evidence" value="ECO:0007669"/>
    <property type="project" value="InterPro"/>
</dbReference>
<dbReference type="SMART" id="SM00079">
    <property type="entry name" value="PBPe"/>
    <property type="match status" value="1"/>
</dbReference>
<dbReference type="SMART" id="SM00062">
    <property type="entry name" value="PBPb"/>
    <property type="match status" value="1"/>
</dbReference>
<dbReference type="SUPFAM" id="SSF53850">
    <property type="entry name" value="Periplasmic binding protein-like II"/>
    <property type="match status" value="1"/>
</dbReference>
<evidence type="ECO:0000313" key="9">
    <source>
        <dbReference type="Proteomes" id="UP000297866"/>
    </source>
</evidence>
<dbReference type="PANTHER" id="PTHR35936:SF19">
    <property type="entry name" value="AMINO-ACID-BINDING PROTEIN YXEM-RELATED"/>
    <property type="match status" value="1"/>
</dbReference>
<evidence type="ECO:0000256" key="3">
    <source>
        <dbReference type="ARBA" id="ARBA00022729"/>
    </source>
</evidence>
<proteinExistence type="inferred from homology"/>
<dbReference type="RefSeq" id="WP_134487967.1">
    <property type="nucleotide sequence ID" value="NZ_SOEZ01000014.1"/>
</dbReference>
<name>A0A4R8UHX4_9MICO</name>
<dbReference type="InterPro" id="IPR001638">
    <property type="entry name" value="Solute-binding_3/MltF_N"/>
</dbReference>
<evidence type="ECO:0000259" key="7">
    <source>
        <dbReference type="SMART" id="SM00079"/>
    </source>
</evidence>
<dbReference type="PROSITE" id="PS51257">
    <property type="entry name" value="PROKAR_LIPOPROTEIN"/>
    <property type="match status" value="1"/>
</dbReference>
<evidence type="ECO:0000256" key="1">
    <source>
        <dbReference type="ARBA" id="ARBA00004196"/>
    </source>
</evidence>
<dbReference type="PANTHER" id="PTHR35936">
    <property type="entry name" value="MEMBRANE-BOUND LYTIC MUREIN TRANSGLYCOSYLASE F"/>
    <property type="match status" value="1"/>
</dbReference>
<dbReference type="EMBL" id="SOEZ01000014">
    <property type="protein sequence ID" value="TFB55167.1"/>
    <property type="molecule type" value="Genomic_DNA"/>
</dbReference>
<dbReference type="Proteomes" id="UP000297866">
    <property type="component" value="Unassembled WGS sequence"/>
</dbReference>
<dbReference type="Gene3D" id="3.40.190.10">
    <property type="entry name" value="Periplasmic binding protein-like II"/>
    <property type="match status" value="2"/>
</dbReference>
<feature type="signal peptide" evidence="5">
    <location>
        <begin position="1"/>
        <end position="31"/>
    </location>
</feature>
<evidence type="ECO:0000259" key="6">
    <source>
        <dbReference type="SMART" id="SM00062"/>
    </source>
</evidence>